<keyword evidence="1" id="KW-1133">Transmembrane helix</keyword>
<dbReference type="PROSITE" id="PS51318">
    <property type="entry name" value="TAT"/>
    <property type="match status" value="1"/>
</dbReference>
<keyword evidence="1" id="KW-0812">Transmembrane</keyword>
<protein>
    <submittedName>
        <fullName evidence="2">Uncharacterized protein</fullName>
    </submittedName>
</protein>
<evidence type="ECO:0000256" key="1">
    <source>
        <dbReference type="SAM" id="Phobius"/>
    </source>
</evidence>
<dbReference type="Proteomes" id="UP000468687">
    <property type="component" value="Unassembled WGS sequence"/>
</dbReference>
<reference evidence="2 3" key="1">
    <citation type="journal article" date="2014" name="Int. J. Syst. Evol. Microbiol.">
        <title>Nocardioides zeae sp. nov., isolated from the stem of Zea mays.</title>
        <authorList>
            <person name="Glaeser S.P."/>
            <person name="McInroy J.A."/>
            <person name="Busse H.J."/>
            <person name="Kampfer P."/>
        </authorList>
    </citation>
    <scope>NUCLEOTIDE SEQUENCE [LARGE SCALE GENOMIC DNA]</scope>
    <source>
        <strain evidence="2 3">JCM 30728</strain>
    </source>
</reference>
<evidence type="ECO:0000313" key="3">
    <source>
        <dbReference type="Proteomes" id="UP000468687"/>
    </source>
</evidence>
<accession>A0A6P0HMJ7</accession>
<proteinExistence type="predicted"/>
<name>A0A6P0HMJ7_9ACTN</name>
<dbReference type="InterPro" id="IPR006311">
    <property type="entry name" value="TAT_signal"/>
</dbReference>
<dbReference type="EMBL" id="JAAGXA010000012">
    <property type="protein sequence ID" value="NEN79816.1"/>
    <property type="molecule type" value="Genomic_DNA"/>
</dbReference>
<comment type="caution">
    <text evidence="2">The sequence shown here is derived from an EMBL/GenBank/DDBJ whole genome shotgun (WGS) entry which is preliminary data.</text>
</comment>
<evidence type="ECO:0000313" key="2">
    <source>
        <dbReference type="EMBL" id="NEN79816.1"/>
    </source>
</evidence>
<dbReference type="AlphaFoldDB" id="A0A6P0HMJ7"/>
<feature type="transmembrane region" description="Helical" evidence="1">
    <location>
        <begin position="27"/>
        <end position="46"/>
    </location>
</feature>
<keyword evidence="3" id="KW-1185">Reference proteome</keyword>
<keyword evidence="1" id="KW-0472">Membrane</keyword>
<dbReference type="RefSeq" id="WP_163773367.1">
    <property type="nucleotide sequence ID" value="NZ_JAAGXA010000012.1"/>
</dbReference>
<sequence length="172" mass="17711">MSRREGPARAPGDEVAGGLRRRAVLRAGAWAVPAVTVVAAVPAYAASVPVAPSPQLLMTFRRDESWSIYVTLVLPTPLDAGASLVVRDLATGARWRLSGVTAPIGWVGGWPTDETFHFAYTASVPSEAGSLDFIVGRSGGWGVDGGLRGVTATLFGADGTPLVTAGPPTMLG</sequence>
<gene>
    <name evidence="2" type="ORF">G3T38_16220</name>
</gene>
<organism evidence="2 3">
    <name type="scientific">Nocardioides zeae</name>
    <dbReference type="NCBI Taxonomy" id="1457234"/>
    <lineage>
        <taxon>Bacteria</taxon>
        <taxon>Bacillati</taxon>
        <taxon>Actinomycetota</taxon>
        <taxon>Actinomycetes</taxon>
        <taxon>Propionibacteriales</taxon>
        <taxon>Nocardioidaceae</taxon>
        <taxon>Nocardioides</taxon>
    </lineage>
</organism>